<proteinExistence type="predicted"/>
<dbReference type="RefSeq" id="WP_254026080.1">
    <property type="nucleotide sequence ID" value="NZ_CAKXZS010000023.1"/>
</dbReference>
<organism evidence="1 2">
    <name type="scientific">Mesorhizobium ventifaucium</name>
    <dbReference type="NCBI Taxonomy" id="666020"/>
    <lineage>
        <taxon>Bacteria</taxon>
        <taxon>Pseudomonadati</taxon>
        <taxon>Pseudomonadota</taxon>
        <taxon>Alphaproteobacteria</taxon>
        <taxon>Hyphomicrobiales</taxon>
        <taxon>Phyllobacteriaceae</taxon>
        <taxon>Mesorhizobium</taxon>
    </lineage>
</organism>
<dbReference type="Proteomes" id="UP001152604">
    <property type="component" value="Unassembled WGS sequence"/>
</dbReference>
<dbReference type="EMBL" id="CAKXZS010000023">
    <property type="protein sequence ID" value="CAH2402002.1"/>
    <property type="molecule type" value="Genomic_DNA"/>
</dbReference>
<name>A0ABM9E0J4_9HYPH</name>
<accession>A0ABM9E0J4</accession>
<reference evidence="1" key="1">
    <citation type="submission" date="2022-03" db="EMBL/GenBank/DDBJ databases">
        <authorList>
            <person name="Brunel B."/>
        </authorList>
    </citation>
    <scope>NUCLEOTIDE SEQUENCE</scope>
    <source>
        <strain evidence="1">STM4922sample</strain>
    </source>
</reference>
<evidence type="ECO:0000313" key="2">
    <source>
        <dbReference type="Proteomes" id="UP001152604"/>
    </source>
</evidence>
<comment type="caution">
    <text evidence="1">The sequence shown here is derived from an EMBL/GenBank/DDBJ whole genome shotgun (WGS) entry which is preliminary data.</text>
</comment>
<sequence>MRRIHPKQKKQFIKELDASLNEKMRQEAYWAFLEELKRVYHRGCPSRTERNDLAHKITDIISAKEDPYVIECRVVARDQERMTLGTSLRVYADEENSQARDEATRYPVSAFRAMIGQDRAEIFNGYVPFRITPHALIRIIERSKVAYQLTSSGTFGMAAVTRSLGDIVQALPLQIIAALSTGQTHFGLRIADGILLCETFEETTYYEAGYVEVDCDGARPIDGQSIFGNPENGVSRVILAKIWIGPHEVRPEQERLISEIEAVLSKQPELSRRLMEADFFRIPNWIDRNRPKFEPLPSELLAEIIVPAAKIMMTPEYHAQFTPAEARRKV</sequence>
<protein>
    <submittedName>
        <fullName evidence="1">Type III restriction enzyme, res subunit</fullName>
    </submittedName>
</protein>
<evidence type="ECO:0000313" key="1">
    <source>
        <dbReference type="EMBL" id="CAH2402002.1"/>
    </source>
</evidence>
<gene>
    <name evidence="1" type="ORF">MES4922_30381</name>
</gene>
<keyword evidence="2" id="KW-1185">Reference proteome</keyword>